<evidence type="ECO:0000256" key="1">
    <source>
        <dbReference type="SAM" id="MobiDB-lite"/>
    </source>
</evidence>
<name>A0A3P6SHV1_DIBLA</name>
<feature type="compositionally biased region" description="Polar residues" evidence="1">
    <location>
        <begin position="61"/>
        <end position="74"/>
    </location>
</feature>
<reference evidence="2 3" key="1">
    <citation type="submission" date="2018-11" db="EMBL/GenBank/DDBJ databases">
        <authorList>
            <consortium name="Pathogen Informatics"/>
        </authorList>
    </citation>
    <scope>NUCLEOTIDE SEQUENCE [LARGE SCALE GENOMIC DNA]</scope>
</reference>
<proteinExistence type="predicted"/>
<dbReference type="OrthoDB" id="10373432at2759"/>
<feature type="compositionally biased region" description="Basic and acidic residues" evidence="1">
    <location>
        <begin position="48"/>
        <end position="60"/>
    </location>
</feature>
<keyword evidence="3" id="KW-1185">Reference proteome</keyword>
<evidence type="ECO:0000313" key="2">
    <source>
        <dbReference type="EMBL" id="VDK71109.1"/>
    </source>
</evidence>
<feature type="region of interest" description="Disordered" evidence="1">
    <location>
        <begin position="116"/>
        <end position="230"/>
    </location>
</feature>
<accession>A0A3P6SHV1</accession>
<feature type="compositionally biased region" description="Polar residues" evidence="1">
    <location>
        <begin position="116"/>
        <end position="127"/>
    </location>
</feature>
<dbReference type="Proteomes" id="UP000281553">
    <property type="component" value="Unassembled WGS sequence"/>
</dbReference>
<feature type="compositionally biased region" description="Basic and acidic residues" evidence="1">
    <location>
        <begin position="77"/>
        <end position="94"/>
    </location>
</feature>
<organism evidence="2 3">
    <name type="scientific">Dibothriocephalus latus</name>
    <name type="common">Fish tapeworm</name>
    <name type="synonym">Diphyllobothrium latum</name>
    <dbReference type="NCBI Taxonomy" id="60516"/>
    <lineage>
        <taxon>Eukaryota</taxon>
        <taxon>Metazoa</taxon>
        <taxon>Spiralia</taxon>
        <taxon>Lophotrochozoa</taxon>
        <taxon>Platyhelminthes</taxon>
        <taxon>Cestoda</taxon>
        <taxon>Eucestoda</taxon>
        <taxon>Diphyllobothriidea</taxon>
        <taxon>Diphyllobothriidae</taxon>
        <taxon>Dibothriocephalus</taxon>
    </lineage>
</organism>
<protein>
    <submittedName>
        <fullName evidence="2">Uncharacterized protein</fullName>
    </submittedName>
</protein>
<dbReference type="AlphaFoldDB" id="A0A3P6SHV1"/>
<gene>
    <name evidence="2" type="ORF">DILT_LOCUS2305</name>
</gene>
<feature type="compositionally biased region" description="Basic and acidic residues" evidence="1">
    <location>
        <begin position="152"/>
        <end position="163"/>
    </location>
</feature>
<sequence length="245" mass="27007">MMTSKVPTGFRHASAELEFSKENYAVKDFRRSVFRRQTQSYTPILLSKDAKRRQEVRNRSADLTSSQWTGQHSSPKMHKENGIGHQRGRDTSRDATDEFRGLCVIDDDGISPCASSAMSTSFPSCQRLNGAKKVSGSLNDARRSPNAFTMHEQGKRADKERAWEMTSQKRHREHGKEVSSRGTCQGLNVHSETARADADFPSNSVPEGSARLPTTSESDSPNIFDSRGGAPCISKVAKTRAAANG</sequence>
<evidence type="ECO:0000313" key="3">
    <source>
        <dbReference type="Proteomes" id="UP000281553"/>
    </source>
</evidence>
<feature type="region of interest" description="Disordered" evidence="1">
    <location>
        <begin position="45"/>
        <end position="94"/>
    </location>
</feature>
<dbReference type="EMBL" id="UYRU01041911">
    <property type="protein sequence ID" value="VDK71109.1"/>
    <property type="molecule type" value="Genomic_DNA"/>
</dbReference>
<feature type="compositionally biased region" description="Polar residues" evidence="1">
    <location>
        <begin position="180"/>
        <end position="191"/>
    </location>
</feature>
<feature type="compositionally biased region" description="Polar residues" evidence="1">
    <location>
        <begin position="201"/>
        <end position="223"/>
    </location>
</feature>